<evidence type="ECO:0000313" key="3">
    <source>
        <dbReference type="Proteomes" id="UP000054266"/>
    </source>
</evidence>
<dbReference type="PROSITE" id="PS50280">
    <property type="entry name" value="SET"/>
    <property type="match status" value="1"/>
</dbReference>
<dbReference type="SUPFAM" id="SSF82199">
    <property type="entry name" value="SET domain"/>
    <property type="match status" value="1"/>
</dbReference>
<gene>
    <name evidence="2" type="ORF">PV04_04582</name>
</gene>
<protein>
    <recommendedName>
        <fullName evidence="1">SET domain-containing protein</fullName>
    </recommendedName>
</protein>
<organism evidence="2 3">
    <name type="scientific">Phialophora macrospora</name>
    <dbReference type="NCBI Taxonomy" id="1851006"/>
    <lineage>
        <taxon>Eukaryota</taxon>
        <taxon>Fungi</taxon>
        <taxon>Dikarya</taxon>
        <taxon>Ascomycota</taxon>
        <taxon>Pezizomycotina</taxon>
        <taxon>Eurotiomycetes</taxon>
        <taxon>Chaetothyriomycetidae</taxon>
        <taxon>Chaetothyriales</taxon>
        <taxon>Herpotrichiellaceae</taxon>
        <taxon>Phialophora</taxon>
    </lineage>
</organism>
<reference evidence="2 3" key="1">
    <citation type="submission" date="2015-01" db="EMBL/GenBank/DDBJ databases">
        <title>The Genome Sequence of Capronia semiimmersa CBS27337.</title>
        <authorList>
            <consortium name="The Broad Institute Genomics Platform"/>
            <person name="Cuomo C."/>
            <person name="de Hoog S."/>
            <person name="Gorbushina A."/>
            <person name="Stielow B."/>
            <person name="Teixiera M."/>
            <person name="Abouelleil A."/>
            <person name="Chapman S.B."/>
            <person name="Priest M."/>
            <person name="Young S.K."/>
            <person name="Wortman J."/>
            <person name="Nusbaum C."/>
            <person name="Birren B."/>
        </authorList>
    </citation>
    <scope>NUCLEOTIDE SEQUENCE [LARGE SCALE GENOMIC DNA]</scope>
    <source>
        <strain evidence="2 3">CBS 27337</strain>
    </source>
</reference>
<name>A0A0D2G9N3_9EURO</name>
<feature type="domain" description="SET" evidence="1">
    <location>
        <begin position="238"/>
        <end position="470"/>
    </location>
</feature>
<sequence length="470" mass="52195">MENLYFSLPSSVLVPRSDVKPIFDKYFAQYAVVNTAIDPTVTALARVTQLFYHGGTLDAAAWRTRSFWFNSHQLPELAAFDGHKAYLLSGGEYQGPLKEDLEEEYDDDKAEAIYALSRGLFYAGCFAEAYLMISLKTGFLEACGDQKKQKLIDLKLAASAAYEQTINQHIGPSGLRMDLVQFMLVPTVRDGRVRVTKYPLIPANLYGLQGSEIGSLNAELHRQSAIPGSCIIRKKTTPPRERSSTEEPGSGAGYSIFVTRDIPQGAPLFSETTRLYSHTHSEALEPCKNCLLDVSENRQADGTFEYRTSFCSNGCARKFTRFVHVPEELFRKVLQNTVQWVRQSPQRHPLRAPGIAGLDADYGGPMYLSYDRHIAGAIDELQRQGVGIDSGTNWDGCVVMDILARVQNSSRAFDVDEVNSFVALTRLFPLIHDGAGNTAFTWKQTGVTATVDVMAKRDLKMGEELFVSPV</sequence>
<dbReference type="HOGENOM" id="CLU_581387_0_0_1"/>
<dbReference type="InterPro" id="IPR001214">
    <property type="entry name" value="SET_dom"/>
</dbReference>
<dbReference type="STRING" id="5601.A0A0D2G9N3"/>
<evidence type="ECO:0000313" key="2">
    <source>
        <dbReference type="EMBL" id="KIW68654.1"/>
    </source>
</evidence>
<dbReference type="EMBL" id="KN846958">
    <property type="protein sequence ID" value="KIW68654.1"/>
    <property type="molecule type" value="Genomic_DNA"/>
</dbReference>
<keyword evidence="3" id="KW-1185">Reference proteome</keyword>
<evidence type="ECO:0000259" key="1">
    <source>
        <dbReference type="PROSITE" id="PS50280"/>
    </source>
</evidence>
<dbReference type="Proteomes" id="UP000054266">
    <property type="component" value="Unassembled WGS sequence"/>
</dbReference>
<dbReference type="InterPro" id="IPR046341">
    <property type="entry name" value="SET_dom_sf"/>
</dbReference>
<proteinExistence type="predicted"/>
<dbReference type="AlphaFoldDB" id="A0A0D2G9N3"/>
<accession>A0A0D2G9N3</accession>